<dbReference type="STRING" id="1867952.MTBPR1_80074"/>
<keyword evidence="3" id="KW-1185">Reference proteome</keyword>
<reference evidence="2 3" key="1">
    <citation type="submission" date="2016-07" db="EMBL/GenBank/DDBJ databases">
        <authorList>
            <person name="Lefevre C.T."/>
        </authorList>
    </citation>
    <scope>NUCLEOTIDE SEQUENCE [LARGE SCALE GENOMIC DNA]</scope>
    <source>
        <strain evidence="2">PR1</strain>
    </source>
</reference>
<evidence type="ECO:0000256" key="1">
    <source>
        <dbReference type="SAM" id="Phobius"/>
    </source>
</evidence>
<keyword evidence="1" id="KW-0472">Membrane</keyword>
<sequence length="142" mass="15183">MGRTVLVSAVVGMGVLIILGMIALVYGLMQKADNPDFKFFDLATEAPELEKALKDIEVPLVGKKSEAETVAPTAAPVSVVAPVRAFGDMRIEIPTGYKVVETDIDSQRLVLRLINEVGINRLMVLDINTGAKLGGLSLHPAQ</sequence>
<dbReference type="EMBL" id="FLYE01000047">
    <property type="protein sequence ID" value="SCA58020.1"/>
    <property type="molecule type" value="Genomic_DNA"/>
</dbReference>
<keyword evidence="1" id="KW-1133">Transmembrane helix</keyword>
<evidence type="ECO:0000313" key="2">
    <source>
        <dbReference type="EMBL" id="SCA58020.1"/>
    </source>
</evidence>
<feature type="transmembrane region" description="Helical" evidence="1">
    <location>
        <begin position="6"/>
        <end position="29"/>
    </location>
</feature>
<keyword evidence="1" id="KW-0812">Transmembrane</keyword>
<dbReference type="OrthoDB" id="9837681at2"/>
<name>A0A1C3RL24_9PROT</name>
<evidence type="ECO:0000313" key="3">
    <source>
        <dbReference type="Proteomes" id="UP000231658"/>
    </source>
</evidence>
<accession>A0A1C3RL24</accession>
<organism evidence="2 3">
    <name type="scientific">Candidatus Terasakiella magnetica</name>
    <dbReference type="NCBI Taxonomy" id="1867952"/>
    <lineage>
        <taxon>Bacteria</taxon>
        <taxon>Pseudomonadati</taxon>
        <taxon>Pseudomonadota</taxon>
        <taxon>Alphaproteobacteria</taxon>
        <taxon>Rhodospirillales</taxon>
        <taxon>Terasakiellaceae</taxon>
        <taxon>Terasakiella</taxon>
    </lineage>
</organism>
<proteinExistence type="predicted"/>
<dbReference type="Proteomes" id="UP000231658">
    <property type="component" value="Unassembled WGS sequence"/>
</dbReference>
<gene>
    <name evidence="2" type="ORF">MTBPR1_80074</name>
</gene>
<protein>
    <submittedName>
        <fullName evidence="2">Uncharacterized protein</fullName>
    </submittedName>
</protein>
<dbReference type="RefSeq" id="WP_126465306.1">
    <property type="nucleotide sequence ID" value="NZ_FLYE01000047.1"/>
</dbReference>
<dbReference type="AlphaFoldDB" id="A0A1C3RL24"/>